<evidence type="ECO:0000313" key="13">
    <source>
        <dbReference type="Proteomes" id="UP000430120"/>
    </source>
</evidence>
<dbReference type="GO" id="GO:0009288">
    <property type="term" value="C:bacterial-type flagellum"/>
    <property type="evidence" value="ECO:0007669"/>
    <property type="project" value="InterPro"/>
</dbReference>
<accession>A0A643FKG0</accession>
<dbReference type="Proteomes" id="UP000430120">
    <property type="component" value="Unassembled WGS sequence"/>
</dbReference>
<comment type="subunit">
    <text evidence="10">Homodimer.</text>
</comment>
<keyword evidence="8 10" id="KW-0904">Protein phosphatase</keyword>
<dbReference type="PANTHER" id="PTHR43693">
    <property type="entry name" value="PROTEIN PHOSPHATASE CHEZ"/>
    <property type="match status" value="1"/>
</dbReference>
<dbReference type="PIRSF" id="PIRSF002884">
    <property type="entry name" value="CheZ"/>
    <property type="match status" value="1"/>
</dbReference>
<keyword evidence="7 10" id="KW-0378">Hydrolase</keyword>
<feature type="site" description="Enhances dephosphorylation of CheY-P" evidence="11">
    <location>
        <position position="137"/>
    </location>
</feature>
<protein>
    <recommendedName>
        <fullName evidence="3 10">Protein phosphatase CheZ</fullName>
        <ecNumber evidence="10">3.1.3.-</ecNumber>
    </recommendedName>
    <alternativeName>
        <fullName evidence="9 10">Chemotaxis protein CheZ</fullName>
    </alternativeName>
</protein>
<evidence type="ECO:0000256" key="9">
    <source>
        <dbReference type="ARBA" id="ARBA00029599"/>
    </source>
</evidence>
<evidence type="ECO:0000256" key="3">
    <source>
        <dbReference type="ARBA" id="ARBA00018484"/>
    </source>
</evidence>
<name>A0A643FKG0_IDEDE</name>
<dbReference type="GO" id="GO:0050920">
    <property type="term" value="P:regulation of chemotaxis"/>
    <property type="evidence" value="ECO:0007669"/>
    <property type="project" value="InterPro"/>
</dbReference>
<dbReference type="EC" id="3.1.3.-" evidence="10"/>
<keyword evidence="5 10" id="KW-0145">Chemotaxis</keyword>
<dbReference type="EMBL" id="VZPB01000002">
    <property type="protein sequence ID" value="KAB0585099.1"/>
    <property type="molecule type" value="Genomic_DNA"/>
</dbReference>
<evidence type="ECO:0000313" key="12">
    <source>
        <dbReference type="EMBL" id="KAB0585099.1"/>
    </source>
</evidence>
<dbReference type="SUPFAM" id="SSF75708">
    <property type="entry name" value="Chemotaxis phosphatase CheZ"/>
    <property type="match status" value="1"/>
</dbReference>
<comment type="function">
    <text evidence="10">Plays an important role in bacterial chemotaxis signal transduction pathway by accelerating the dephosphorylation of phosphorylated CheY (CheY-P).</text>
</comment>
<reference evidence="12 13" key="1">
    <citation type="submission" date="2019-09" db="EMBL/GenBank/DDBJ databases">
        <title>Draft genome sequences of 48 bacterial type strains from the CCUG.</title>
        <authorList>
            <person name="Tunovic T."/>
            <person name="Pineiro-Iglesias B."/>
            <person name="Unosson C."/>
            <person name="Inganas E."/>
            <person name="Ohlen M."/>
            <person name="Cardew S."/>
            <person name="Jensie-Markopoulos S."/>
            <person name="Salva-Serra F."/>
            <person name="Jaen-Luchoro D."/>
            <person name="Karlsson R."/>
            <person name="Svensson-Stadler L."/>
            <person name="Chun J."/>
            <person name="Moore E."/>
        </authorList>
    </citation>
    <scope>NUCLEOTIDE SEQUENCE [LARGE SCALE GENOMIC DNA]</scope>
    <source>
        <strain evidence="12 13">CCUG 30977</strain>
    </source>
</reference>
<dbReference type="GO" id="GO:0097588">
    <property type="term" value="P:archaeal or bacterial-type flagellum-dependent cell motility"/>
    <property type="evidence" value="ECO:0007669"/>
    <property type="project" value="UniProtKB-KW"/>
</dbReference>
<comment type="subcellular location">
    <subcellularLocation>
        <location evidence="1 10">Cytoplasm</location>
    </subcellularLocation>
</comment>
<comment type="caution">
    <text evidence="12">The sequence shown here is derived from an EMBL/GenBank/DDBJ whole genome shotgun (WGS) entry which is preliminary data.</text>
</comment>
<evidence type="ECO:0000256" key="11">
    <source>
        <dbReference type="PIRSR" id="PIRSR002884-1"/>
    </source>
</evidence>
<dbReference type="Gene3D" id="1.10.287.500">
    <property type="entry name" value="Helix hairpin bin"/>
    <property type="match status" value="1"/>
</dbReference>
<keyword evidence="13" id="KW-1185">Reference proteome</keyword>
<evidence type="ECO:0000256" key="6">
    <source>
        <dbReference type="ARBA" id="ARBA00022779"/>
    </source>
</evidence>
<dbReference type="PANTHER" id="PTHR43693:SF1">
    <property type="entry name" value="PROTEIN PHOSPHATASE CHEZ"/>
    <property type="match status" value="1"/>
</dbReference>
<dbReference type="GO" id="GO:0005737">
    <property type="term" value="C:cytoplasm"/>
    <property type="evidence" value="ECO:0007669"/>
    <property type="project" value="UniProtKB-SubCell"/>
</dbReference>
<sequence length="201" mass="22022">MPAAQDTLEPSSLPPSAAAVVARPRVAAELRQVSLEMPDACERLEYVGKMTERAANRVLESVDEAKPLCEKLISRGDELVAVMRRQAESPEMDVARARALMRMCADYVASTTDFARQQNEHLTNILLAQDFQDLSGQVIKKVTDILLRAEAELRHVVEELPAAGVAEESAADDGHQLEGVQVPDRAMQQEDVDDLLASLGF</sequence>
<dbReference type="InterPro" id="IPR007439">
    <property type="entry name" value="Chemotax_Pase_CheZ"/>
</dbReference>
<comment type="similarity">
    <text evidence="2 10">Belongs to the CheZ family.</text>
</comment>
<proteinExistence type="inferred from homology"/>
<evidence type="ECO:0000256" key="2">
    <source>
        <dbReference type="ARBA" id="ARBA00005908"/>
    </source>
</evidence>
<dbReference type="RefSeq" id="WP_151122085.1">
    <property type="nucleotide sequence ID" value="NZ_CP088081.1"/>
</dbReference>
<dbReference type="GO" id="GO:0004721">
    <property type="term" value="F:phosphoprotein phosphatase activity"/>
    <property type="evidence" value="ECO:0007669"/>
    <property type="project" value="UniProtKB-KW"/>
</dbReference>
<dbReference type="AlphaFoldDB" id="A0A643FKG0"/>
<keyword evidence="4 10" id="KW-0963">Cytoplasm</keyword>
<dbReference type="OrthoDB" id="9773007at2"/>
<organism evidence="12 13">
    <name type="scientific">Ideonella dechloratans</name>
    <dbReference type="NCBI Taxonomy" id="36863"/>
    <lineage>
        <taxon>Bacteria</taxon>
        <taxon>Pseudomonadati</taxon>
        <taxon>Pseudomonadota</taxon>
        <taxon>Betaproteobacteria</taxon>
        <taxon>Burkholderiales</taxon>
        <taxon>Sphaerotilaceae</taxon>
        <taxon>Ideonella</taxon>
    </lineage>
</organism>
<dbReference type="GO" id="GO:0006935">
    <property type="term" value="P:chemotaxis"/>
    <property type="evidence" value="ECO:0007669"/>
    <property type="project" value="UniProtKB-KW"/>
</dbReference>
<evidence type="ECO:0000256" key="8">
    <source>
        <dbReference type="ARBA" id="ARBA00022912"/>
    </source>
</evidence>
<keyword evidence="6 10" id="KW-0283">Flagellar rotation</keyword>
<evidence type="ECO:0000256" key="5">
    <source>
        <dbReference type="ARBA" id="ARBA00022500"/>
    </source>
</evidence>
<dbReference type="InterPro" id="IPR050992">
    <property type="entry name" value="CheZ_family_phosphatases"/>
</dbReference>
<dbReference type="Pfam" id="PF04344">
    <property type="entry name" value="CheZ"/>
    <property type="match status" value="1"/>
</dbReference>
<evidence type="ECO:0000256" key="7">
    <source>
        <dbReference type="ARBA" id="ARBA00022801"/>
    </source>
</evidence>
<evidence type="ECO:0000256" key="4">
    <source>
        <dbReference type="ARBA" id="ARBA00022490"/>
    </source>
</evidence>
<gene>
    <name evidence="12" type="ORF">F7Q92_01005</name>
</gene>
<evidence type="ECO:0000256" key="1">
    <source>
        <dbReference type="ARBA" id="ARBA00004496"/>
    </source>
</evidence>
<evidence type="ECO:0000256" key="10">
    <source>
        <dbReference type="PIRNR" id="PIRNR002884"/>
    </source>
</evidence>